<comment type="caution">
    <text evidence="6">The sequence shown here is derived from an EMBL/GenBank/DDBJ whole genome shotgun (WGS) entry which is preliminary data.</text>
</comment>
<dbReference type="PRINTS" id="PR00105">
    <property type="entry name" value="C5METTRFRASE"/>
</dbReference>
<protein>
    <recommendedName>
        <fullName evidence="1">DNA (cytosine-5-)-methyltransferase</fullName>
        <ecNumber evidence="1">2.1.1.37</ecNumber>
    </recommendedName>
</protein>
<organism evidence="6 7">
    <name type="scientific">Penicillium salamii</name>
    <dbReference type="NCBI Taxonomy" id="1612424"/>
    <lineage>
        <taxon>Eukaryota</taxon>
        <taxon>Fungi</taxon>
        <taxon>Dikarya</taxon>
        <taxon>Ascomycota</taxon>
        <taxon>Pezizomycotina</taxon>
        <taxon>Eurotiomycetes</taxon>
        <taxon>Eurotiomycetidae</taxon>
        <taxon>Eurotiales</taxon>
        <taxon>Aspergillaceae</taxon>
        <taxon>Penicillium</taxon>
    </lineage>
</organism>
<dbReference type="PANTHER" id="PTHR10629:SF52">
    <property type="entry name" value="DNA (CYTOSINE-5)-METHYLTRANSFERASE 1"/>
    <property type="match status" value="1"/>
</dbReference>
<keyword evidence="3 5" id="KW-0808">Transferase</keyword>
<evidence type="ECO:0000256" key="1">
    <source>
        <dbReference type="ARBA" id="ARBA00011975"/>
    </source>
</evidence>
<keyword evidence="4 5" id="KW-0949">S-adenosyl-L-methionine</keyword>
<dbReference type="GO" id="GO:0032259">
    <property type="term" value="P:methylation"/>
    <property type="evidence" value="ECO:0007669"/>
    <property type="project" value="UniProtKB-KW"/>
</dbReference>
<dbReference type="GO" id="GO:0044027">
    <property type="term" value="P:negative regulation of gene expression via chromosomal CpG island methylation"/>
    <property type="evidence" value="ECO:0007669"/>
    <property type="project" value="TreeGrafter"/>
</dbReference>
<accession>A0A9W4NW94</accession>
<dbReference type="PANTHER" id="PTHR10629">
    <property type="entry name" value="CYTOSINE-SPECIFIC METHYLTRANSFERASE"/>
    <property type="match status" value="1"/>
</dbReference>
<dbReference type="Gene3D" id="3.40.50.150">
    <property type="entry name" value="Vaccinia Virus protein VP39"/>
    <property type="match status" value="1"/>
</dbReference>
<dbReference type="InterPro" id="IPR001525">
    <property type="entry name" value="C5_MeTfrase"/>
</dbReference>
<dbReference type="EMBL" id="CAJVPA010000261">
    <property type="protein sequence ID" value="CAG8427834.1"/>
    <property type="molecule type" value="Genomic_DNA"/>
</dbReference>
<gene>
    <name evidence="6" type="ORF">PSALAMII_LOCUS11000</name>
</gene>
<dbReference type="InterPro" id="IPR029063">
    <property type="entry name" value="SAM-dependent_MTases_sf"/>
</dbReference>
<evidence type="ECO:0000256" key="4">
    <source>
        <dbReference type="ARBA" id="ARBA00022691"/>
    </source>
</evidence>
<comment type="similarity">
    <text evidence="5">Belongs to the class I-like SAM-binding methyltransferase superfamily. C5-methyltransferase family.</text>
</comment>
<evidence type="ECO:0000313" key="7">
    <source>
        <dbReference type="Proteomes" id="UP001152646"/>
    </source>
</evidence>
<evidence type="ECO:0000256" key="3">
    <source>
        <dbReference type="ARBA" id="ARBA00022679"/>
    </source>
</evidence>
<dbReference type="InterPro" id="IPR050390">
    <property type="entry name" value="C5-Methyltransferase"/>
</dbReference>
<name>A0A9W4NW94_9EURO</name>
<dbReference type="AlphaFoldDB" id="A0A9W4NW94"/>
<evidence type="ECO:0000313" key="6">
    <source>
        <dbReference type="EMBL" id="CAG8427834.1"/>
    </source>
</evidence>
<keyword evidence="2 5" id="KW-0489">Methyltransferase</keyword>
<dbReference type="Gene3D" id="3.90.120.10">
    <property type="entry name" value="DNA Methylase, subunit A, domain 2"/>
    <property type="match status" value="1"/>
</dbReference>
<sequence length="683" mass="76238">MTIIKSSINPMAAPKVQSHSSERPFAFISHPGTAHRDTEVLSLAGEDVDLTDSSLSGLYDTFIRRTEDMRMEIDSSGDDDFFEQSMSQLTFSQKDETLPSAENYSSAARALHKTSTRHPAFNRPPPPPLTEAISCVQVSNEFIFRASLTDSKLHQKIYDLTLDNEPVTDNSATTSTATTRLAQRTLDQSHPVYWHDGIFYKAGMCVEFKDHSFMKILGIVPQSDDLSFFGWRIFRSTHAECGTFLPKINNELVWVTQVEDFMSSRFVKRKVRIRFTNFRSSLMSNPRRLTCRLKLTIRQSGVVLGSDLAPITSDQFAIEYLEYNETDPGLGKWSNELRAEWRGETVPFGAAEKSSRALEIECETGIIDLEPERTYTFGDTFCGGGGVSCGAKQAGLKLKYANDSDEKALSTYLLNHSDVEAECSDFNTFVTNDAKFLHVDIAHASPPCQTFSPAHTVNSSRDEANSACIFSGVDLARVSKCRILTLEETSGLPTRHILTFNRMVLSLVEIGFSVRWSILGCDRYGVPQDRKRLMIIAAGPGETLPHYAEPTHGDSRAGSKVLPRATIGSTIKDIPVGAPDHNPDRGLERWRLTHREAFEAESLAKTITCGGGEFNYHPSGKRPYTDREMAVLQTFPMSYRFSGVYTRKQIGNAVPPLFAKAIYSEVVRSLRETDRAEAQGKFR</sequence>
<proteinExistence type="inferred from homology"/>
<dbReference type="OrthoDB" id="414133at2759"/>
<dbReference type="SUPFAM" id="SSF53335">
    <property type="entry name" value="S-adenosyl-L-methionine-dependent methyltransferases"/>
    <property type="match status" value="1"/>
</dbReference>
<feature type="active site" evidence="5">
    <location>
        <position position="448"/>
    </location>
</feature>
<dbReference type="GO" id="GO:0003886">
    <property type="term" value="F:DNA (cytosine-5-)-methyltransferase activity"/>
    <property type="evidence" value="ECO:0007669"/>
    <property type="project" value="UniProtKB-EC"/>
</dbReference>
<evidence type="ECO:0000256" key="2">
    <source>
        <dbReference type="ARBA" id="ARBA00022603"/>
    </source>
</evidence>
<dbReference type="GO" id="GO:0005634">
    <property type="term" value="C:nucleus"/>
    <property type="evidence" value="ECO:0007669"/>
    <property type="project" value="TreeGrafter"/>
</dbReference>
<dbReference type="GO" id="GO:0003677">
    <property type="term" value="F:DNA binding"/>
    <property type="evidence" value="ECO:0007669"/>
    <property type="project" value="TreeGrafter"/>
</dbReference>
<dbReference type="EC" id="2.1.1.37" evidence="1"/>
<dbReference type="Pfam" id="PF00145">
    <property type="entry name" value="DNA_methylase"/>
    <property type="match status" value="2"/>
</dbReference>
<evidence type="ECO:0000256" key="5">
    <source>
        <dbReference type="PROSITE-ProRule" id="PRU01016"/>
    </source>
</evidence>
<dbReference type="Proteomes" id="UP001152646">
    <property type="component" value="Unassembled WGS sequence"/>
</dbReference>
<dbReference type="PROSITE" id="PS51679">
    <property type="entry name" value="SAM_MT_C5"/>
    <property type="match status" value="1"/>
</dbReference>
<reference evidence="6" key="1">
    <citation type="submission" date="2021-07" db="EMBL/GenBank/DDBJ databases">
        <authorList>
            <person name="Branca A.L. A."/>
        </authorList>
    </citation>
    <scope>NUCLEOTIDE SEQUENCE</scope>
</reference>